<evidence type="ECO:0000313" key="1">
    <source>
        <dbReference type="EMBL" id="KAJ8300682.1"/>
    </source>
</evidence>
<gene>
    <name evidence="1" type="ORF">KUTeg_022201</name>
</gene>
<name>A0ABQ9E5X3_TEGGR</name>
<protein>
    <recommendedName>
        <fullName evidence="3">DDE Tnp4 domain-containing protein</fullName>
    </recommendedName>
</protein>
<sequence length="106" mass="12122">MVISMLINVGLTGFITIISKASCRTMYWPFKRTFSTLREIIVHSVKDIVLTIISGCILHNLCILHEDHIDDFIEYDDDALPNNYVNIFANAALGTDRRNEIIQRLP</sequence>
<proteinExistence type="predicted"/>
<keyword evidence="2" id="KW-1185">Reference proteome</keyword>
<evidence type="ECO:0000313" key="2">
    <source>
        <dbReference type="Proteomes" id="UP001217089"/>
    </source>
</evidence>
<reference evidence="1 2" key="1">
    <citation type="submission" date="2022-12" db="EMBL/GenBank/DDBJ databases">
        <title>Chromosome-level genome of Tegillarca granosa.</title>
        <authorList>
            <person name="Kim J."/>
        </authorList>
    </citation>
    <scope>NUCLEOTIDE SEQUENCE [LARGE SCALE GENOMIC DNA]</scope>
    <source>
        <strain evidence="1">Teg-2019</strain>
        <tissue evidence="1">Adductor muscle</tissue>
    </source>
</reference>
<organism evidence="1 2">
    <name type="scientific">Tegillarca granosa</name>
    <name type="common">Malaysian cockle</name>
    <name type="synonym">Anadara granosa</name>
    <dbReference type="NCBI Taxonomy" id="220873"/>
    <lineage>
        <taxon>Eukaryota</taxon>
        <taxon>Metazoa</taxon>
        <taxon>Spiralia</taxon>
        <taxon>Lophotrochozoa</taxon>
        <taxon>Mollusca</taxon>
        <taxon>Bivalvia</taxon>
        <taxon>Autobranchia</taxon>
        <taxon>Pteriomorphia</taxon>
        <taxon>Arcoida</taxon>
        <taxon>Arcoidea</taxon>
        <taxon>Arcidae</taxon>
        <taxon>Tegillarca</taxon>
    </lineage>
</organism>
<dbReference type="EMBL" id="JARBDR010000919">
    <property type="protein sequence ID" value="KAJ8300682.1"/>
    <property type="molecule type" value="Genomic_DNA"/>
</dbReference>
<evidence type="ECO:0008006" key="3">
    <source>
        <dbReference type="Google" id="ProtNLM"/>
    </source>
</evidence>
<accession>A0ABQ9E5X3</accession>
<comment type="caution">
    <text evidence="1">The sequence shown here is derived from an EMBL/GenBank/DDBJ whole genome shotgun (WGS) entry which is preliminary data.</text>
</comment>
<dbReference type="Proteomes" id="UP001217089">
    <property type="component" value="Unassembled WGS sequence"/>
</dbReference>